<dbReference type="FunFam" id="2.60.40.10:FF:000228">
    <property type="entry name" value="obscurin isoform X4"/>
    <property type="match status" value="1"/>
</dbReference>
<organism evidence="7 8">
    <name type="scientific">Pseudonaja textilis</name>
    <name type="common">Eastern brown snake</name>
    <dbReference type="NCBI Taxonomy" id="8673"/>
    <lineage>
        <taxon>Eukaryota</taxon>
        <taxon>Metazoa</taxon>
        <taxon>Chordata</taxon>
        <taxon>Craniata</taxon>
        <taxon>Vertebrata</taxon>
        <taxon>Euteleostomi</taxon>
        <taxon>Lepidosauria</taxon>
        <taxon>Squamata</taxon>
        <taxon>Bifurcata</taxon>
        <taxon>Unidentata</taxon>
        <taxon>Episquamata</taxon>
        <taxon>Toxicofera</taxon>
        <taxon>Serpentes</taxon>
        <taxon>Colubroidea</taxon>
        <taxon>Elapidae</taxon>
        <taxon>Hydrophiinae</taxon>
        <taxon>Pseudonaja</taxon>
    </lineage>
</organism>
<dbReference type="PROSITE" id="PS50835">
    <property type="entry name" value="IG_LIKE"/>
    <property type="match status" value="1"/>
</dbReference>
<dbReference type="SUPFAM" id="SSF48726">
    <property type="entry name" value="Immunoglobulin"/>
    <property type="match status" value="1"/>
</dbReference>
<dbReference type="PANTHER" id="PTHR35971:SF5">
    <property type="entry name" value="OBSCURIN LIKE CYTOSKELETAL ADAPTOR 1"/>
    <property type="match status" value="1"/>
</dbReference>
<keyword evidence="3" id="KW-0597">Phosphoprotein</keyword>
<reference evidence="7" key="2">
    <citation type="submission" date="2025-09" db="UniProtKB">
        <authorList>
            <consortium name="Ensembl"/>
        </authorList>
    </citation>
    <scope>IDENTIFICATION</scope>
</reference>
<evidence type="ECO:0000256" key="3">
    <source>
        <dbReference type="ARBA" id="ARBA00022553"/>
    </source>
</evidence>
<dbReference type="InterPro" id="IPR013098">
    <property type="entry name" value="Ig_I-set"/>
</dbReference>
<dbReference type="GeneTree" id="ENSGT00940000177473"/>
<dbReference type="Ensembl" id="ENSPTXT00000014302.1">
    <property type="protein sequence ID" value="ENSPTXP00000013863.1"/>
    <property type="gene ID" value="ENSPTXG00000009650.1"/>
</dbReference>
<evidence type="ECO:0000256" key="1">
    <source>
        <dbReference type="ARBA" id="ARBA00004496"/>
    </source>
</evidence>
<keyword evidence="8" id="KW-1185">Reference proteome</keyword>
<evidence type="ECO:0000313" key="8">
    <source>
        <dbReference type="Proteomes" id="UP000472273"/>
    </source>
</evidence>
<keyword evidence="4" id="KW-1015">Disulfide bond</keyword>
<dbReference type="InterPro" id="IPR052385">
    <property type="entry name" value="Obscurin/Obscurin-like_Reg"/>
</dbReference>
<evidence type="ECO:0000259" key="6">
    <source>
        <dbReference type="PROSITE" id="PS50835"/>
    </source>
</evidence>
<dbReference type="PANTHER" id="PTHR35971">
    <property type="entry name" value="SI:DKEY-31G6.6"/>
    <property type="match status" value="1"/>
</dbReference>
<evidence type="ECO:0000256" key="4">
    <source>
        <dbReference type="ARBA" id="ARBA00023157"/>
    </source>
</evidence>
<accession>A0A670YWG1</accession>
<keyword evidence="2" id="KW-0963">Cytoplasm</keyword>
<evidence type="ECO:0000256" key="5">
    <source>
        <dbReference type="SAM" id="MobiDB-lite"/>
    </source>
</evidence>
<feature type="domain" description="Ig-like" evidence="6">
    <location>
        <begin position="12"/>
        <end position="92"/>
    </location>
</feature>
<dbReference type="InterPro" id="IPR003599">
    <property type="entry name" value="Ig_sub"/>
</dbReference>
<name>A0A670YWG1_PSETE</name>
<dbReference type="InterPro" id="IPR007110">
    <property type="entry name" value="Ig-like_dom"/>
</dbReference>
<dbReference type="SMART" id="SM00409">
    <property type="entry name" value="IG"/>
    <property type="match status" value="1"/>
</dbReference>
<dbReference type="InterPro" id="IPR013783">
    <property type="entry name" value="Ig-like_fold"/>
</dbReference>
<proteinExistence type="predicted"/>
<dbReference type="AlphaFoldDB" id="A0A670YWG1"/>
<dbReference type="InterPro" id="IPR036179">
    <property type="entry name" value="Ig-like_dom_sf"/>
</dbReference>
<sequence>EGRDSTGRDSLPTRLKDEKVDEGSTVKFHCEVTVPKAPAEWRKDGAKIHAGPKYDIRQDGGIHDLLIHNLEAQDSGKYSCIVGDQTTSATLSVQGMSFLKQTGTHHHLEYSLNFVDFLQTFHDPTRYHYQCYRSRKGSVQRGGGRL</sequence>
<reference evidence="7" key="1">
    <citation type="submission" date="2025-08" db="UniProtKB">
        <authorList>
            <consortium name="Ensembl"/>
        </authorList>
    </citation>
    <scope>IDENTIFICATION</scope>
</reference>
<protein>
    <recommendedName>
        <fullName evidence="6">Ig-like domain-containing protein</fullName>
    </recommendedName>
</protein>
<dbReference type="Proteomes" id="UP000472273">
    <property type="component" value="Unplaced"/>
</dbReference>
<feature type="region of interest" description="Disordered" evidence="5">
    <location>
        <begin position="1"/>
        <end position="20"/>
    </location>
</feature>
<dbReference type="Gene3D" id="2.60.40.10">
    <property type="entry name" value="Immunoglobulins"/>
    <property type="match status" value="1"/>
</dbReference>
<dbReference type="Pfam" id="PF07679">
    <property type="entry name" value="I-set"/>
    <property type="match status" value="1"/>
</dbReference>
<evidence type="ECO:0000256" key="2">
    <source>
        <dbReference type="ARBA" id="ARBA00022490"/>
    </source>
</evidence>
<comment type="subcellular location">
    <subcellularLocation>
        <location evidence="1">Cytoplasm</location>
    </subcellularLocation>
</comment>
<dbReference type="GO" id="GO:0005737">
    <property type="term" value="C:cytoplasm"/>
    <property type="evidence" value="ECO:0007669"/>
    <property type="project" value="UniProtKB-SubCell"/>
</dbReference>
<evidence type="ECO:0000313" key="7">
    <source>
        <dbReference type="Ensembl" id="ENSPTXP00000013863.1"/>
    </source>
</evidence>